<feature type="unsure residue" description="I or L" evidence="1">
    <location>
        <position position="129"/>
    </location>
</feature>
<evidence type="ECO:0000313" key="2">
    <source>
        <dbReference type="Proteomes" id="UP000093000"/>
    </source>
</evidence>
<dbReference type="STRING" id="101091.A0A1C7MTW9"/>
<reference evidence="1 2" key="1">
    <citation type="submission" date="2016-03" db="EMBL/GenBank/DDBJ databases">
        <title>Choanephora cucurbitarum.</title>
        <authorList>
            <person name="Min B."/>
            <person name="Park H."/>
            <person name="Park J.-H."/>
            <person name="Shin H.-D."/>
            <person name="Choi I.-G."/>
        </authorList>
    </citation>
    <scope>NUCLEOTIDE SEQUENCE [LARGE SCALE GENOMIC DNA]</scope>
    <source>
        <strain evidence="1 2">KUS-F28377</strain>
    </source>
</reference>
<dbReference type="OrthoDB" id="2415504at2759"/>
<dbReference type="AlphaFoldDB" id="A0A1C7MTW9"/>
<accession>A0A1C7MTW9</accession>
<gene>
    <name evidence="1" type="ORF">A0J61_11679</name>
</gene>
<sequence>AVWRLFKFPIHEEDPTVILLPVHLPDKQTIYFDPQASHDDIKDMLSDNKTMLMAWFEYNRRNVDGRSYLYQELPEHFVFDNTNKLCDDLEHVLLQLLPNRANHFFDETESFRLGKPALDYGLFLINQELETLNMSLQDFADMPSSSFNWQDVFLNCNGSLNTFLQAAEQLDSEEVGELFSSNNQRLN</sequence>
<dbReference type="Proteomes" id="UP000093000">
    <property type="component" value="Unassembled WGS sequence"/>
</dbReference>
<dbReference type="EMBL" id="LUGH01002336">
    <property type="protein sequence ID" value="OBZ80272.1"/>
    <property type="molecule type" value="Genomic_DNA"/>
</dbReference>
<comment type="caution">
    <text evidence="1">The sequence shown here is derived from an EMBL/GenBank/DDBJ whole genome shotgun (WGS) entry which is preliminary data.</text>
</comment>
<keyword evidence="2" id="KW-1185">Reference proteome</keyword>
<dbReference type="InParanoid" id="A0A1C7MTW9"/>
<name>A0A1C7MTW9_9FUNG</name>
<protein>
    <submittedName>
        <fullName evidence="1">Uncharacterized protein</fullName>
    </submittedName>
</protein>
<evidence type="ECO:0000313" key="1">
    <source>
        <dbReference type="EMBL" id="OBZ80272.1"/>
    </source>
</evidence>
<proteinExistence type="predicted"/>
<organism evidence="1 2">
    <name type="scientific">Choanephora cucurbitarum</name>
    <dbReference type="NCBI Taxonomy" id="101091"/>
    <lineage>
        <taxon>Eukaryota</taxon>
        <taxon>Fungi</taxon>
        <taxon>Fungi incertae sedis</taxon>
        <taxon>Mucoromycota</taxon>
        <taxon>Mucoromycotina</taxon>
        <taxon>Mucoromycetes</taxon>
        <taxon>Mucorales</taxon>
        <taxon>Mucorineae</taxon>
        <taxon>Choanephoraceae</taxon>
        <taxon>Choanephoroideae</taxon>
        <taxon>Choanephora</taxon>
    </lineage>
</organism>
<feature type="non-terminal residue" evidence="1">
    <location>
        <position position="1"/>
    </location>
</feature>